<dbReference type="Pfam" id="PF10756">
    <property type="entry name" value="bPH_6"/>
    <property type="match status" value="1"/>
</dbReference>
<dbReference type="InterPro" id="IPR019692">
    <property type="entry name" value="CFP-6_PH"/>
</dbReference>
<protein>
    <submittedName>
        <fullName evidence="4">PH domain-containing protein</fullName>
    </submittedName>
</protein>
<accession>A0A1I0QH97</accession>
<gene>
    <name evidence="4" type="ORF">SAMN05216285_3588</name>
</gene>
<keyword evidence="5" id="KW-1185">Reference proteome</keyword>
<name>A0A1I0QH97_9EURY</name>
<dbReference type="STRING" id="1202768.SAMN05216285_3588"/>
<keyword evidence="2" id="KW-0812">Transmembrane</keyword>
<feature type="transmembrane region" description="Helical" evidence="2">
    <location>
        <begin position="123"/>
        <end position="140"/>
    </location>
</feature>
<dbReference type="OrthoDB" id="170115at2157"/>
<evidence type="ECO:0000313" key="4">
    <source>
        <dbReference type="EMBL" id="SEW26523.1"/>
    </source>
</evidence>
<evidence type="ECO:0000256" key="2">
    <source>
        <dbReference type="SAM" id="Phobius"/>
    </source>
</evidence>
<feature type="domain" description="Low molecular weight protein antigen 6 PH" evidence="3">
    <location>
        <begin position="223"/>
        <end position="289"/>
    </location>
</feature>
<proteinExistence type="predicted"/>
<feature type="transmembrane region" description="Helical" evidence="2">
    <location>
        <begin position="54"/>
        <end position="77"/>
    </location>
</feature>
<feature type="transmembrane region" description="Helical" evidence="2">
    <location>
        <begin position="98"/>
        <end position="117"/>
    </location>
</feature>
<sequence>MSDRTADDASDPGDRDRTPTDEARPDAAFRFAVGGYVGVLAAGLAATVASLAGAASIVVVGVTLIGSPVGCLAGVVFARRVRGLPIRLGRTWRRRTAVGLPAVPFGAVGLASMLASVAFRSGLVALASAFAITIAGYVVTRMARTRFVDAVTGDEPAATWRWDPPGSPRRDALLLLLWLILSAVNAASGEWLAALAWFGIAAFWLAGGLAEGRWWVDAVGATPELRVHDAGLVIQRPYARSLVPWREVSHVRLREDELVLDRDLRDVRFDRDELADLEAVRAAIDRHRQAGSPGARS</sequence>
<keyword evidence="2" id="KW-0472">Membrane</keyword>
<reference evidence="5" key="1">
    <citation type="submission" date="2016-10" db="EMBL/GenBank/DDBJ databases">
        <authorList>
            <person name="Varghese N."/>
        </authorList>
    </citation>
    <scope>NUCLEOTIDE SEQUENCE [LARGE SCALE GENOMIC DNA]</scope>
    <source>
        <strain evidence="5">CGMCC 1.12284</strain>
    </source>
</reference>
<evidence type="ECO:0000256" key="1">
    <source>
        <dbReference type="SAM" id="MobiDB-lite"/>
    </source>
</evidence>
<feature type="transmembrane region" description="Helical" evidence="2">
    <location>
        <begin position="27"/>
        <end position="48"/>
    </location>
</feature>
<feature type="region of interest" description="Disordered" evidence="1">
    <location>
        <begin position="1"/>
        <end position="22"/>
    </location>
</feature>
<dbReference type="EMBL" id="FOIS01000004">
    <property type="protein sequence ID" value="SEW26523.1"/>
    <property type="molecule type" value="Genomic_DNA"/>
</dbReference>
<dbReference type="Proteomes" id="UP000183275">
    <property type="component" value="Unassembled WGS sequence"/>
</dbReference>
<dbReference type="AlphaFoldDB" id="A0A1I0QH97"/>
<evidence type="ECO:0000313" key="5">
    <source>
        <dbReference type="Proteomes" id="UP000183275"/>
    </source>
</evidence>
<organism evidence="4 5">
    <name type="scientific">Natrinema salifodinae</name>
    <dbReference type="NCBI Taxonomy" id="1202768"/>
    <lineage>
        <taxon>Archaea</taxon>
        <taxon>Methanobacteriati</taxon>
        <taxon>Methanobacteriota</taxon>
        <taxon>Stenosarchaea group</taxon>
        <taxon>Halobacteria</taxon>
        <taxon>Halobacteriales</taxon>
        <taxon>Natrialbaceae</taxon>
        <taxon>Natrinema</taxon>
    </lineage>
</organism>
<dbReference type="RefSeq" id="WP_049989417.1">
    <property type="nucleotide sequence ID" value="NZ_FOIS01000004.1"/>
</dbReference>
<keyword evidence="2" id="KW-1133">Transmembrane helix</keyword>
<feature type="transmembrane region" description="Helical" evidence="2">
    <location>
        <begin position="171"/>
        <end position="188"/>
    </location>
</feature>
<evidence type="ECO:0000259" key="3">
    <source>
        <dbReference type="Pfam" id="PF10756"/>
    </source>
</evidence>
<dbReference type="eggNOG" id="arCOG09071">
    <property type="taxonomic scope" value="Archaea"/>
</dbReference>